<dbReference type="CDD" id="cd08432">
    <property type="entry name" value="PBP2_GcdR_TrpI_HvrB_AmpR_like"/>
    <property type="match status" value="1"/>
</dbReference>
<dbReference type="PATRIC" id="fig|1367847.3.peg.2887"/>
<dbReference type="InterPro" id="IPR058163">
    <property type="entry name" value="LysR-type_TF_proteobact-type"/>
</dbReference>
<dbReference type="Pfam" id="PF00126">
    <property type="entry name" value="HTH_1"/>
    <property type="match status" value="1"/>
</dbReference>
<dbReference type="InterPro" id="IPR005119">
    <property type="entry name" value="LysR_subst-bd"/>
</dbReference>
<evidence type="ECO:0000256" key="2">
    <source>
        <dbReference type="ARBA" id="ARBA00023015"/>
    </source>
</evidence>
<feature type="domain" description="HTH lysR-type" evidence="5">
    <location>
        <begin position="4"/>
        <end position="61"/>
    </location>
</feature>
<dbReference type="SUPFAM" id="SSF53850">
    <property type="entry name" value="Periplasmic binding protein-like II"/>
    <property type="match status" value="1"/>
</dbReference>
<dbReference type="KEGG" id="pami:JCM7686_2880"/>
<organism evidence="6 7">
    <name type="scientific">Paracoccus aminophilus JCM 7686</name>
    <dbReference type="NCBI Taxonomy" id="1367847"/>
    <lineage>
        <taxon>Bacteria</taxon>
        <taxon>Pseudomonadati</taxon>
        <taxon>Pseudomonadota</taxon>
        <taxon>Alphaproteobacteria</taxon>
        <taxon>Rhodobacterales</taxon>
        <taxon>Paracoccaceae</taxon>
        <taxon>Paracoccus</taxon>
    </lineage>
</organism>
<dbReference type="PANTHER" id="PTHR30537:SF26">
    <property type="entry name" value="GLYCINE CLEAVAGE SYSTEM TRANSCRIPTIONAL ACTIVATOR"/>
    <property type="match status" value="1"/>
</dbReference>
<dbReference type="Gene3D" id="3.40.190.10">
    <property type="entry name" value="Periplasmic binding protein-like II"/>
    <property type="match status" value="2"/>
</dbReference>
<dbReference type="PANTHER" id="PTHR30537">
    <property type="entry name" value="HTH-TYPE TRANSCRIPTIONAL REGULATOR"/>
    <property type="match status" value="1"/>
</dbReference>
<evidence type="ECO:0000256" key="3">
    <source>
        <dbReference type="ARBA" id="ARBA00023125"/>
    </source>
</evidence>
<comment type="similarity">
    <text evidence="1">Belongs to the LysR transcriptional regulatory family.</text>
</comment>
<protein>
    <submittedName>
        <fullName evidence="6">Transcriptional regulator, LysR family</fullName>
    </submittedName>
</protein>
<proteinExistence type="inferred from homology"/>
<dbReference type="PRINTS" id="PR00039">
    <property type="entry name" value="HTHLYSR"/>
</dbReference>
<dbReference type="InterPro" id="IPR036388">
    <property type="entry name" value="WH-like_DNA-bd_sf"/>
</dbReference>
<reference evidence="6 7" key="1">
    <citation type="journal article" date="2014" name="BMC Genomics">
        <title>Architecture and functions of a multipartite genome of the methylotrophic bacterium Paracoccus aminophilus JCM 7686, containing primary and secondary chromids.</title>
        <authorList>
            <person name="Dziewit L."/>
            <person name="Czarnecki J."/>
            <person name="Wibberg D."/>
            <person name="Radlinska M."/>
            <person name="Mrozek P."/>
            <person name="Szymczak M."/>
            <person name="Schluter A."/>
            <person name="Puhler A."/>
            <person name="Bartosik D."/>
        </authorList>
    </citation>
    <scope>NUCLEOTIDE SEQUENCE [LARGE SCALE GENOMIC DNA]</scope>
    <source>
        <strain evidence="6">JCM 7686</strain>
    </source>
</reference>
<dbReference type="AlphaFoldDB" id="S5YXK0"/>
<evidence type="ECO:0000313" key="7">
    <source>
        <dbReference type="Proteomes" id="UP000015480"/>
    </source>
</evidence>
<evidence type="ECO:0000259" key="5">
    <source>
        <dbReference type="PROSITE" id="PS50931"/>
    </source>
</evidence>
<evidence type="ECO:0000256" key="1">
    <source>
        <dbReference type="ARBA" id="ARBA00009437"/>
    </source>
</evidence>
<name>S5YXK0_PARAH</name>
<accession>S5YXK0</accession>
<dbReference type="OrthoDB" id="9813056at2"/>
<gene>
    <name evidence="6" type="ORF">JCM7686_2880</name>
</gene>
<dbReference type="HOGENOM" id="CLU_039613_37_0_5"/>
<dbReference type="STRING" id="1367847.JCM7686_2880"/>
<keyword evidence="2" id="KW-0805">Transcription regulation</keyword>
<evidence type="ECO:0000313" key="6">
    <source>
        <dbReference type="EMBL" id="AGT09936.1"/>
    </source>
</evidence>
<dbReference type="EMBL" id="CP006650">
    <property type="protein sequence ID" value="AGT09936.1"/>
    <property type="molecule type" value="Genomic_DNA"/>
</dbReference>
<keyword evidence="4" id="KW-0804">Transcription</keyword>
<dbReference type="Proteomes" id="UP000015480">
    <property type="component" value="Chromosome"/>
</dbReference>
<dbReference type="InterPro" id="IPR000847">
    <property type="entry name" value="LysR_HTH_N"/>
</dbReference>
<dbReference type="Gene3D" id="1.10.10.10">
    <property type="entry name" value="Winged helix-like DNA-binding domain superfamily/Winged helix DNA-binding domain"/>
    <property type="match status" value="1"/>
</dbReference>
<dbReference type="Pfam" id="PF03466">
    <property type="entry name" value="LysR_substrate"/>
    <property type="match status" value="1"/>
</dbReference>
<dbReference type="SUPFAM" id="SSF46785">
    <property type="entry name" value="Winged helix' DNA-binding domain"/>
    <property type="match status" value="1"/>
</dbReference>
<keyword evidence="3" id="KW-0238">DNA-binding</keyword>
<dbReference type="GO" id="GO:0043565">
    <property type="term" value="F:sequence-specific DNA binding"/>
    <property type="evidence" value="ECO:0007669"/>
    <property type="project" value="TreeGrafter"/>
</dbReference>
<evidence type="ECO:0000256" key="4">
    <source>
        <dbReference type="ARBA" id="ARBA00023163"/>
    </source>
</evidence>
<dbReference type="InterPro" id="IPR036390">
    <property type="entry name" value="WH_DNA-bd_sf"/>
</dbReference>
<dbReference type="eggNOG" id="COG0583">
    <property type="taxonomic scope" value="Bacteria"/>
</dbReference>
<keyword evidence="7" id="KW-1185">Reference proteome</keyword>
<dbReference type="GO" id="GO:0003700">
    <property type="term" value="F:DNA-binding transcription factor activity"/>
    <property type="evidence" value="ECO:0007669"/>
    <property type="project" value="InterPro"/>
</dbReference>
<dbReference type="PROSITE" id="PS50931">
    <property type="entry name" value="HTH_LYSR"/>
    <property type="match status" value="1"/>
</dbReference>
<sequence length="301" mass="33704">MHLPPLAAIRAFEAVARHLSFTRAAEELGMTQAGVSYQIRLLEERLGGPLFLRRPREVRLTRLGEELARPTTEAFDLLRETYAPTEGRNTTLAITTPLSIATHWLSQRLGKFQFAHPELALRLESSDRMMDFSRDDFDAAIRYGKGDWPGVESHLLFDYTITPMLSPRLAEEAGVRVPEDLLKLPIIDSGNPDWGVWMGKAGVRYPELVPIPGLGLGSQVNEGRAAVAGQGVAMLTPRFFRFELATGSLIQPFSLTTTNGFAHWLVYPTTSRNRPAIRQFRSFLFDEIERENAELEASPTP</sequence>
<dbReference type="GO" id="GO:0006351">
    <property type="term" value="P:DNA-templated transcription"/>
    <property type="evidence" value="ECO:0007669"/>
    <property type="project" value="TreeGrafter"/>
</dbReference>
<dbReference type="RefSeq" id="WP_020951574.1">
    <property type="nucleotide sequence ID" value="NC_022041.1"/>
</dbReference>